<organism evidence="1">
    <name type="scientific">marine sediment metagenome</name>
    <dbReference type="NCBI Taxonomy" id="412755"/>
    <lineage>
        <taxon>unclassified sequences</taxon>
        <taxon>metagenomes</taxon>
        <taxon>ecological metagenomes</taxon>
    </lineage>
</organism>
<protein>
    <submittedName>
        <fullName evidence="1">Uncharacterized protein</fullName>
    </submittedName>
</protein>
<name>X1D8B2_9ZZZZ</name>
<sequence length="215" mass="23714">MPEYGPIIVKGMVLPEDIYGEKAVSRGDSNTRLITLRNLTWEQSAIRVNVGEETGLSNDIIYQARLLHPVERILGTFKKGESFTVPVDPFRSALILICPDGNGGIGIKGCDYEIIQDIPDKPLRIKLVGLPGTRHSIKLDTGDKSFTGAELDGRKVSSLIKGRSLKINFPGEPLREPYHRKIADITPCNVPEDAEALYEATIFSTDNNALEIRSL</sequence>
<reference evidence="1" key="1">
    <citation type="journal article" date="2014" name="Front. Microbiol.">
        <title>High frequency of phylogenetically diverse reductive dehalogenase-homologous genes in deep subseafloor sedimentary metagenomes.</title>
        <authorList>
            <person name="Kawai M."/>
            <person name="Futagami T."/>
            <person name="Toyoda A."/>
            <person name="Takaki Y."/>
            <person name="Nishi S."/>
            <person name="Hori S."/>
            <person name="Arai W."/>
            <person name="Tsubouchi T."/>
            <person name="Morono Y."/>
            <person name="Uchiyama I."/>
            <person name="Ito T."/>
            <person name="Fujiyama A."/>
            <person name="Inagaki F."/>
            <person name="Takami H."/>
        </authorList>
    </citation>
    <scope>NUCLEOTIDE SEQUENCE</scope>
    <source>
        <strain evidence="1">Expedition CK06-06</strain>
    </source>
</reference>
<gene>
    <name evidence="1" type="ORF">S01H4_42234</name>
</gene>
<evidence type="ECO:0000313" key="1">
    <source>
        <dbReference type="EMBL" id="GAH04530.1"/>
    </source>
</evidence>
<dbReference type="AlphaFoldDB" id="X1D8B2"/>
<dbReference type="EMBL" id="BART01023176">
    <property type="protein sequence ID" value="GAH04530.1"/>
    <property type="molecule type" value="Genomic_DNA"/>
</dbReference>
<proteinExistence type="predicted"/>
<accession>X1D8B2</accession>
<comment type="caution">
    <text evidence="1">The sequence shown here is derived from an EMBL/GenBank/DDBJ whole genome shotgun (WGS) entry which is preliminary data.</text>
</comment>
<feature type="non-terminal residue" evidence="1">
    <location>
        <position position="215"/>
    </location>
</feature>